<dbReference type="Pfam" id="PF02452">
    <property type="entry name" value="PemK_toxin"/>
    <property type="match status" value="1"/>
</dbReference>
<dbReference type="GO" id="GO:0003677">
    <property type="term" value="F:DNA binding"/>
    <property type="evidence" value="ECO:0007669"/>
    <property type="project" value="InterPro"/>
</dbReference>
<keyword evidence="2" id="KW-1185">Reference proteome</keyword>
<proteinExistence type="predicted"/>
<accession>A0A2A4I3Z7</accession>
<dbReference type="Proteomes" id="UP000218784">
    <property type="component" value="Unassembled WGS sequence"/>
</dbReference>
<dbReference type="AlphaFoldDB" id="A0A2A4I3Z7"/>
<dbReference type="GO" id="GO:0016075">
    <property type="term" value="P:rRNA catabolic process"/>
    <property type="evidence" value="ECO:0007669"/>
    <property type="project" value="TreeGrafter"/>
</dbReference>
<dbReference type="InterPro" id="IPR011067">
    <property type="entry name" value="Plasmid_toxin/cell-grow_inhib"/>
</dbReference>
<dbReference type="PANTHER" id="PTHR33988">
    <property type="entry name" value="ENDORIBONUCLEASE MAZF-RELATED"/>
    <property type="match status" value="1"/>
</dbReference>
<reference evidence="1 2" key="1">
    <citation type="submission" date="2017-09" db="EMBL/GenBank/DDBJ databases">
        <title>Sphingomonas ginsenosidimutans KACC 14949, whole genome shotgun sequence.</title>
        <authorList>
            <person name="Feng G."/>
            <person name="Zhu H."/>
        </authorList>
    </citation>
    <scope>NUCLEOTIDE SEQUENCE [LARGE SCALE GENOMIC DNA]</scope>
    <source>
        <strain evidence="1 2">KACC 14949</strain>
    </source>
</reference>
<dbReference type="GO" id="GO:0004521">
    <property type="term" value="F:RNA endonuclease activity"/>
    <property type="evidence" value="ECO:0007669"/>
    <property type="project" value="TreeGrafter"/>
</dbReference>
<dbReference type="InterPro" id="IPR003477">
    <property type="entry name" value="PemK-like"/>
</dbReference>
<sequence length="102" mass="11186">MMVDAPEGIDGTPRACVVVQADLFNETHATVTVCPLTTVVGGEALFRVAISPQEHTGLPVECEVQVDRITSIRRHRIVKVIGHASATRMEQVDQALRRWLAL</sequence>
<dbReference type="SUPFAM" id="SSF50118">
    <property type="entry name" value="Cell growth inhibitor/plasmid maintenance toxic component"/>
    <property type="match status" value="1"/>
</dbReference>
<dbReference type="Gene3D" id="2.30.30.110">
    <property type="match status" value="1"/>
</dbReference>
<protein>
    <submittedName>
        <fullName evidence="1">Type II toxin-antitoxin system PemK/MazF family toxin</fullName>
    </submittedName>
</protein>
<dbReference type="EMBL" id="NWVD01000001">
    <property type="protein sequence ID" value="PCG10973.1"/>
    <property type="molecule type" value="Genomic_DNA"/>
</dbReference>
<gene>
    <name evidence="1" type="ORF">COA17_04550</name>
</gene>
<comment type="caution">
    <text evidence="1">The sequence shown here is derived from an EMBL/GenBank/DDBJ whole genome shotgun (WGS) entry which is preliminary data.</text>
</comment>
<name>A0A2A4I3Z7_9SPHN</name>
<organism evidence="1 2">
    <name type="scientific">Sphingomonas ginsenosidimutans</name>
    <dbReference type="NCBI Taxonomy" id="862134"/>
    <lineage>
        <taxon>Bacteria</taxon>
        <taxon>Pseudomonadati</taxon>
        <taxon>Pseudomonadota</taxon>
        <taxon>Alphaproteobacteria</taxon>
        <taxon>Sphingomonadales</taxon>
        <taxon>Sphingomonadaceae</taxon>
        <taxon>Sphingomonas</taxon>
    </lineage>
</organism>
<dbReference type="GO" id="GO:0006402">
    <property type="term" value="P:mRNA catabolic process"/>
    <property type="evidence" value="ECO:0007669"/>
    <property type="project" value="TreeGrafter"/>
</dbReference>
<evidence type="ECO:0000313" key="1">
    <source>
        <dbReference type="EMBL" id="PCG10973.1"/>
    </source>
</evidence>
<evidence type="ECO:0000313" key="2">
    <source>
        <dbReference type="Proteomes" id="UP000218784"/>
    </source>
</evidence>